<organism evidence="2 3">
    <name type="scientific">Sphingomonas qomolangmaensis</name>
    <dbReference type="NCBI Taxonomy" id="2918765"/>
    <lineage>
        <taxon>Bacteria</taxon>
        <taxon>Pseudomonadati</taxon>
        <taxon>Pseudomonadota</taxon>
        <taxon>Alphaproteobacteria</taxon>
        <taxon>Sphingomonadales</taxon>
        <taxon>Sphingomonadaceae</taxon>
        <taxon>Sphingomonas</taxon>
    </lineage>
</organism>
<proteinExistence type="predicted"/>
<sequence>MRLEPEEVRAIKECARDAFGENVVVRLFGSRVRDDERGGDIDLHVEVDPLDDQWRARGVFEDRLLRRIEPQKVDLIISERGRTPRGFERIAYRDGVVL</sequence>
<dbReference type="Pfam" id="PF01909">
    <property type="entry name" value="NTP_transf_2"/>
    <property type="match status" value="1"/>
</dbReference>
<dbReference type="Gene3D" id="3.30.460.10">
    <property type="entry name" value="Beta Polymerase, domain 2"/>
    <property type="match status" value="1"/>
</dbReference>
<dbReference type="SUPFAM" id="SSF81301">
    <property type="entry name" value="Nucleotidyltransferase"/>
    <property type="match status" value="1"/>
</dbReference>
<name>A0ABY5L9E6_9SPHN</name>
<protein>
    <submittedName>
        <fullName evidence="2">Nucleotidyltransferase domain-containing protein</fullName>
    </submittedName>
</protein>
<reference evidence="2" key="1">
    <citation type="submission" date="2022-07" db="EMBL/GenBank/DDBJ databases">
        <title>Sphingomonas sp. nov., a novel bacterium isolated from the north slope of the Mount Everest.</title>
        <authorList>
            <person name="Cui X."/>
            <person name="Liu Y."/>
        </authorList>
    </citation>
    <scope>NUCLEOTIDE SEQUENCE</scope>
    <source>
        <strain evidence="2">S5-59</strain>
    </source>
</reference>
<evidence type="ECO:0000259" key="1">
    <source>
        <dbReference type="Pfam" id="PF01909"/>
    </source>
</evidence>
<dbReference type="RefSeq" id="WP_256506444.1">
    <property type="nucleotide sequence ID" value="NZ_CP101740.1"/>
</dbReference>
<accession>A0ABY5L9E6</accession>
<dbReference type="Proteomes" id="UP001058533">
    <property type="component" value="Chromosome"/>
</dbReference>
<dbReference type="EMBL" id="CP101740">
    <property type="protein sequence ID" value="UUL82601.1"/>
    <property type="molecule type" value="Genomic_DNA"/>
</dbReference>
<evidence type="ECO:0000313" key="3">
    <source>
        <dbReference type="Proteomes" id="UP001058533"/>
    </source>
</evidence>
<gene>
    <name evidence="2" type="ORF">NMP03_15750</name>
</gene>
<dbReference type="InterPro" id="IPR043519">
    <property type="entry name" value="NT_sf"/>
</dbReference>
<evidence type="ECO:0000313" key="2">
    <source>
        <dbReference type="EMBL" id="UUL82601.1"/>
    </source>
</evidence>
<feature type="domain" description="Polymerase nucleotidyl transferase" evidence="1">
    <location>
        <begin position="9"/>
        <end position="77"/>
    </location>
</feature>
<keyword evidence="3" id="KW-1185">Reference proteome</keyword>
<dbReference type="InterPro" id="IPR002934">
    <property type="entry name" value="Polymerase_NTP_transf_dom"/>
</dbReference>